<dbReference type="GO" id="GO:0004674">
    <property type="term" value="F:protein serine/threonine kinase activity"/>
    <property type="evidence" value="ECO:0000318"/>
    <property type="project" value="GO_Central"/>
</dbReference>
<evidence type="ECO:0000256" key="9">
    <source>
        <dbReference type="SAM" id="MobiDB-lite"/>
    </source>
</evidence>
<dbReference type="Pfam" id="PF00069">
    <property type="entry name" value="Pkinase"/>
    <property type="match status" value="1"/>
</dbReference>
<dbReference type="SMR" id="A2EVP5"/>
<dbReference type="InParanoid" id="A2EVP5"/>
<dbReference type="VEuPathDB" id="TrichDB:TVAG_299180"/>
<evidence type="ECO:0000313" key="12">
    <source>
        <dbReference type="Proteomes" id="UP000001542"/>
    </source>
</evidence>
<dbReference type="GO" id="GO:0005524">
    <property type="term" value="F:ATP binding"/>
    <property type="evidence" value="ECO:0007669"/>
    <property type="project" value="UniProtKB-UniRule"/>
</dbReference>
<dbReference type="AlphaFoldDB" id="A2EVP5"/>
<keyword evidence="4 7" id="KW-0547">Nucleotide-binding</keyword>
<dbReference type="GO" id="GO:0030154">
    <property type="term" value="P:cell differentiation"/>
    <property type="evidence" value="ECO:0000318"/>
    <property type="project" value="GO_Central"/>
</dbReference>
<reference evidence="11" key="2">
    <citation type="journal article" date="2007" name="Science">
        <title>Draft genome sequence of the sexually transmitted pathogen Trichomonas vaginalis.</title>
        <authorList>
            <person name="Carlton J.M."/>
            <person name="Hirt R.P."/>
            <person name="Silva J.C."/>
            <person name="Delcher A.L."/>
            <person name="Schatz M."/>
            <person name="Zhao Q."/>
            <person name="Wortman J.R."/>
            <person name="Bidwell S.L."/>
            <person name="Alsmark U.C.M."/>
            <person name="Besteiro S."/>
            <person name="Sicheritz-Ponten T."/>
            <person name="Noel C.J."/>
            <person name="Dacks J.B."/>
            <person name="Foster P.G."/>
            <person name="Simillion C."/>
            <person name="Van de Peer Y."/>
            <person name="Miranda-Saavedra D."/>
            <person name="Barton G.J."/>
            <person name="Westrop G.D."/>
            <person name="Mueller S."/>
            <person name="Dessi D."/>
            <person name="Fiori P.L."/>
            <person name="Ren Q."/>
            <person name="Paulsen I."/>
            <person name="Zhang H."/>
            <person name="Bastida-Corcuera F.D."/>
            <person name="Simoes-Barbosa A."/>
            <person name="Brown M.T."/>
            <person name="Hayes R.D."/>
            <person name="Mukherjee M."/>
            <person name="Okumura C.Y."/>
            <person name="Schneider R."/>
            <person name="Smith A.J."/>
            <person name="Vanacova S."/>
            <person name="Villalvazo M."/>
            <person name="Haas B.J."/>
            <person name="Pertea M."/>
            <person name="Feldblyum T.V."/>
            <person name="Utterback T.R."/>
            <person name="Shu C.L."/>
            <person name="Osoegawa K."/>
            <person name="de Jong P.J."/>
            <person name="Hrdy I."/>
            <person name="Horvathova L."/>
            <person name="Zubacova Z."/>
            <person name="Dolezal P."/>
            <person name="Malik S.B."/>
            <person name="Logsdon J.M. Jr."/>
            <person name="Henze K."/>
            <person name="Gupta A."/>
            <person name="Wang C.C."/>
            <person name="Dunne R.L."/>
            <person name="Upcroft J.A."/>
            <person name="Upcroft P."/>
            <person name="White O."/>
            <person name="Salzberg S.L."/>
            <person name="Tang P."/>
            <person name="Chiu C.-H."/>
            <person name="Lee Y.-S."/>
            <person name="Embley T.M."/>
            <person name="Coombs G.H."/>
            <person name="Mottram J.C."/>
            <person name="Tachezy J."/>
            <person name="Fraser-Liggett C.M."/>
            <person name="Johnson P.J."/>
        </authorList>
    </citation>
    <scope>NUCLEOTIDE SEQUENCE [LARGE SCALE GENOMIC DNA]</scope>
    <source>
        <strain evidence="11">G3</strain>
    </source>
</reference>
<dbReference type="InterPro" id="IPR000719">
    <property type="entry name" value="Prot_kinase_dom"/>
</dbReference>
<dbReference type="InterPro" id="IPR011009">
    <property type="entry name" value="Kinase-like_dom_sf"/>
</dbReference>
<dbReference type="InterPro" id="IPR008271">
    <property type="entry name" value="Ser/Thr_kinase_AS"/>
</dbReference>
<dbReference type="eggNOG" id="KOG0658">
    <property type="taxonomic scope" value="Eukaryota"/>
</dbReference>
<evidence type="ECO:0000256" key="5">
    <source>
        <dbReference type="ARBA" id="ARBA00022777"/>
    </source>
</evidence>
<proteinExistence type="inferred from homology"/>
<dbReference type="FunFam" id="1.10.510.10:FF:000624">
    <property type="entry name" value="Mitogen-activated protein kinase"/>
    <property type="match status" value="1"/>
</dbReference>
<dbReference type="GO" id="GO:0007165">
    <property type="term" value="P:signal transduction"/>
    <property type="evidence" value="ECO:0000318"/>
    <property type="project" value="GO_Central"/>
</dbReference>
<dbReference type="InterPro" id="IPR017441">
    <property type="entry name" value="Protein_kinase_ATP_BS"/>
</dbReference>
<dbReference type="RefSeq" id="XP_001315478.1">
    <property type="nucleotide sequence ID" value="XM_001315443.1"/>
</dbReference>
<keyword evidence="6 7" id="KW-0067">ATP-binding</keyword>
<evidence type="ECO:0000313" key="11">
    <source>
        <dbReference type="EMBL" id="EAY03255.1"/>
    </source>
</evidence>
<feature type="domain" description="Protein kinase" evidence="10">
    <location>
        <begin position="30"/>
        <end position="312"/>
    </location>
</feature>
<keyword evidence="3" id="KW-0808">Transferase</keyword>
<keyword evidence="2 8" id="KW-0723">Serine/threonine-protein kinase</keyword>
<organism evidence="11 12">
    <name type="scientific">Trichomonas vaginalis (strain ATCC PRA-98 / G3)</name>
    <dbReference type="NCBI Taxonomy" id="412133"/>
    <lineage>
        <taxon>Eukaryota</taxon>
        <taxon>Metamonada</taxon>
        <taxon>Parabasalia</taxon>
        <taxon>Trichomonadida</taxon>
        <taxon>Trichomonadidae</taxon>
        <taxon>Trichomonas</taxon>
    </lineage>
</organism>
<name>A2EVP5_TRIV3</name>
<sequence>MTQKTAENKEPPEHKNLPPPSCPVKVGKVFKSINVIGSGAFGVVYCAMGHNGETCAIKCAVDDPNYRNREVKVFTRLNHHNCIKMRSHFKSKDKKYDRTIENIVMEYLPDSLQNYDRQLAQNNEHLPIWMVKLFAYQMFCGLRHMHTIGYIHRDIKPANLLIDVDAGILKLCDFGSSKRPKPGQTCKSYVGSRPYRAIECILGSETYGAPIDIWSAGCVITQMLTGVNPIFAASSTEELTNSIIHFLGTPSKEDIQDMEVKWNPPKIHKKLLIESHLPKHTPNDIIDLLNHIFVYSPKKRLTAEQCMKHKCFAELFTMKTLPNGNPMPKLDEVPQ</sequence>
<evidence type="ECO:0000256" key="8">
    <source>
        <dbReference type="RuleBase" id="RU000304"/>
    </source>
</evidence>
<dbReference type="PANTHER" id="PTHR24057">
    <property type="entry name" value="GLYCOGEN SYNTHASE KINASE-3 ALPHA"/>
    <property type="match status" value="1"/>
</dbReference>
<dbReference type="EMBL" id="DS113510">
    <property type="protein sequence ID" value="EAY03255.1"/>
    <property type="molecule type" value="Genomic_DNA"/>
</dbReference>
<comment type="similarity">
    <text evidence="1">Belongs to the protein kinase superfamily. CMGC Ser/Thr protein kinase family. GSK-3 subfamily.</text>
</comment>
<evidence type="ECO:0000256" key="1">
    <source>
        <dbReference type="ARBA" id="ARBA00005527"/>
    </source>
</evidence>
<feature type="binding site" evidence="7">
    <location>
        <position position="58"/>
    </location>
    <ligand>
        <name>ATP</name>
        <dbReference type="ChEBI" id="CHEBI:30616"/>
    </ligand>
</feature>
<dbReference type="PROSITE" id="PS50011">
    <property type="entry name" value="PROTEIN_KINASE_DOM"/>
    <property type="match status" value="1"/>
</dbReference>
<dbReference type="Gene3D" id="3.30.200.20">
    <property type="entry name" value="Phosphorylase Kinase, domain 1"/>
    <property type="match status" value="1"/>
</dbReference>
<evidence type="ECO:0000256" key="2">
    <source>
        <dbReference type="ARBA" id="ARBA00022527"/>
    </source>
</evidence>
<dbReference type="InterPro" id="IPR050591">
    <property type="entry name" value="GSK-3"/>
</dbReference>
<dbReference type="SUPFAM" id="SSF56112">
    <property type="entry name" value="Protein kinase-like (PK-like)"/>
    <property type="match status" value="1"/>
</dbReference>
<keyword evidence="5 11" id="KW-0418">Kinase</keyword>
<dbReference type="Gene3D" id="1.10.510.10">
    <property type="entry name" value="Transferase(Phosphotransferase) domain 1"/>
    <property type="match status" value="1"/>
</dbReference>
<accession>A2EVP5</accession>
<dbReference type="STRING" id="5722.A2EVP5"/>
<dbReference type="OrthoDB" id="272141at2759"/>
<dbReference type="PANTHER" id="PTHR24057:SF0">
    <property type="entry name" value="PROTEIN KINASE SHAGGY-RELATED"/>
    <property type="match status" value="1"/>
</dbReference>
<evidence type="ECO:0000256" key="4">
    <source>
        <dbReference type="ARBA" id="ARBA00022741"/>
    </source>
</evidence>
<dbReference type="GO" id="GO:0005634">
    <property type="term" value="C:nucleus"/>
    <property type="evidence" value="ECO:0000318"/>
    <property type="project" value="GO_Central"/>
</dbReference>
<reference evidence="11" key="1">
    <citation type="submission" date="2006-10" db="EMBL/GenBank/DDBJ databases">
        <authorList>
            <person name="Amadeo P."/>
            <person name="Zhao Q."/>
            <person name="Wortman J."/>
            <person name="Fraser-Liggett C."/>
            <person name="Carlton J."/>
        </authorList>
    </citation>
    <scope>NUCLEOTIDE SEQUENCE</scope>
    <source>
        <strain evidence="11">G3</strain>
    </source>
</reference>
<dbReference type="InterPro" id="IPR039192">
    <property type="entry name" value="STKc_GSK3"/>
</dbReference>
<dbReference type="CDD" id="cd14137">
    <property type="entry name" value="STKc_GSK3"/>
    <property type="match status" value="1"/>
</dbReference>
<keyword evidence="12" id="KW-1185">Reference proteome</keyword>
<evidence type="ECO:0000256" key="6">
    <source>
        <dbReference type="ARBA" id="ARBA00022840"/>
    </source>
</evidence>
<dbReference type="PROSITE" id="PS00108">
    <property type="entry name" value="PROTEIN_KINASE_ST"/>
    <property type="match status" value="1"/>
</dbReference>
<dbReference type="SMART" id="SM00220">
    <property type="entry name" value="S_TKc"/>
    <property type="match status" value="1"/>
</dbReference>
<dbReference type="Proteomes" id="UP000001542">
    <property type="component" value="Unassembled WGS sequence"/>
</dbReference>
<feature type="region of interest" description="Disordered" evidence="9">
    <location>
        <begin position="1"/>
        <end position="21"/>
    </location>
</feature>
<feature type="compositionally biased region" description="Basic and acidic residues" evidence="9">
    <location>
        <begin position="1"/>
        <end position="16"/>
    </location>
</feature>
<evidence type="ECO:0000259" key="10">
    <source>
        <dbReference type="PROSITE" id="PS50011"/>
    </source>
</evidence>
<dbReference type="GO" id="GO:0005737">
    <property type="term" value="C:cytoplasm"/>
    <property type="evidence" value="ECO:0000318"/>
    <property type="project" value="GO_Central"/>
</dbReference>
<dbReference type="PROSITE" id="PS00107">
    <property type="entry name" value="PROTEIN_KINASE_ATP"/>
    <property type="match status" value="1"/>
</dbReference>
<dbReference type="KEGG" id="tva:4761098"/>
<dbReference type="OMA" id="CAIKCAV"/>
<dbReference type="VEuPathDB" id="TrichDB:TVAGG3_0414500"/>
<evidence type="ECO:0000256" key="7">
    <source>
        <dbReference type="PROSITE-ProRule" id="PRU10141"/>
    </source>
</evidence>
<evidence type="ECO:0000256" key="3">
    <source>
        <dbReference type="ARBA" id="ARBA00022679"/>
    </source>
</evidence>
<protein>
    <submittedName>
        <fullName evidence="11">CMGC family protein kinase</fullName>
    </submittedName>
</protein>
<gene>
    <name evidence="11" type="ORF">TVAG_299180</name>
</gene>